<reference evidence="1" key="1">
    <citation type="submission" date="2019-12" db="EMBL/GenBank/DDBJ databases">
        <title>Genome sequencing and annotation of Brassica cretica.</title>
        <authorList>
            <person name="Studholme D.J."/>
            <person name="Sarris P."/>
        </authorList>
    </citation>
    <scope>NUCLEOTIDE SEQUENCE</scope>
    <source>
        <strain evidence="1">PFS-109/04</strain>
        <tissue evidence="1">Leaf</tissue>
    </source>
</reference>
<sequence>MKAIAIENQKNIHSVYEVKVWEDPCMPAHPSAPVLHQNMRVIDLINQKSKEWDVRLLEDYVAPADIPFIRSFTISLTHRRNTFC</sequence>
<evidence type="ECO:0000313" key="1">
    <source>
        <dbReference type="EMBL" id="KAF3541945.1"/>
    </source>
</evidence>
<comment type="caution">
    <text evidence="1">The sequence shown here is derived from an EMBL/GenBank/DDBJ whole genome shotgun (WGS) entry which is preliminary data.</text>
</comment>
<accession>A0A8S9QDV1</accession>
<dbReference type="EMBL" id="QGKX02001290">
    <property type="protein sequence ID" value="KAF3541945.1"/>
    <property type="molecule type" value="Genomic_DNA"/>
</dbReference>
<gene>
    <name evidence="1" type="ORF">F2Q69_00021753</name>
</gene>
<organism evidence="1 2">
    <name type="scientific">Brassica cretica</name>
    <name type="common">Mustard</name>
    <dbReference type="NCBI Taxonomy" id="69181"/>
    <lineage>
        <taxon>Eukaryota</taxon>
        <taxon>Viridiplantae</taxon>
        <taxon>Streptophyta</taxon>
        <taxon>Embryophyta</taxon>
        <taxon>Tracheophyta</taxon>
        <taxon>Spermatophyta</taxon>
        <taxon>Magnoliopsida</taxon>
        <taxon>eudicotyledons</taxon>
        <taxon>Gunneridae</taxon>
        <taxon>Pentapetalae</taxon>
        <taxon>rosids</taxon>
        <taxon>malvids</taxon>
        <taxon>Brassicales</taxon>
        <taxon>Brassicaceae</taxon>
        <taxon>Brassiceae</taxon>
        <taxon>Brassica</taxon>
    </lineage>
</organism>
<evidence type="ECO:0000313" key="2">
    <source>
        <dbReference type="Proteomes" id="UP000712600"/>
    </source>
</evidence>
<name>A0A8S9QDV1_BRACR</name>
<protein>
    <submittedName>
        <fullName evidence="1">Uncharacterized protein</fullName>
    </submittedName>
</protein>
<proteinExistence type="predicted"/>
<dbReference type="AlphaFoldDB" id="A0A8S9QDV1"/>
<dbReference type="Proteomes" id="UP000712600">
    <property type="component" value="Unassembled WGS sequence"/>
</dbReference>